<dbReference type="AlphaFoldDB" id="A0AAV2G4A9"/>
<dbReference type="Proteomes" id="UP001497516">
    <property type="component" value="Chromosome 8"/>
</dbReference>
<accession>A0AAV2G4A9</accession>
<sequence length="74" mass="7739">MKATGLAEGTASSSTLCCCSVIKERYREIFKKSVFSYLLRTEGGIAKNRGSAASCEATAQLKGGQGQGSKQSLS</sequence>
<proteinExistence type="predicted"/>
<dbReference type="EMBL" id="OZ034821">
    <property type="protein sequence ID" value="CAL1405012.1"/>
    <property type="molecule type" value="Genomic_DNA"/>
</dbReference>
<gene>
    <name evidence="1" type="ORF">LTRI10_LOCUS44823</name>
</gene>
<evidence type="ECO:0000313" key="2">
    <source>
        <dbReference type="Proteomes" id="UP001497516"/>
    </source>
</evidence>
<keyword evidence="2" id="KW-1185">Reference proteome</keyword>
<evidence type="ECO:0000313" key="1">
    <source>
        <dbReference type="EMBL" id="CAL1405012.1"/>
    </source>
</evidence>
<organism evidence="1 2">
    <name type="scientific">Linum trigynum</name>
    <dbReference type="NCBI Taxonomy" id="586398"/>
    <lineage>
        <taxon>Eukaryota</taxon>
        <taxon>Viridiplantae</taxon>
        <taxon>Streptophyta</taxon>
        <taxon>Embryophyta</taxon>
        <taxon>Tracheophyta</taxon>
        <taxon>Spermatophyta</taxon>
        <taxon>Magnoliopsida</taxon>
        <taxon>eudicotyledons</taxon>
        <taxon>Gunneridae</taxon>
        <taxon>Pentapetalae</taxon>
        <taxon>rosids</taxon>
        <taxon>fabids</taxon>
        <taxon>Malpighiales</taxon>
        <taxon>Linaceae</taxon>
        <taxon>Linum</taxon>
    </lineage>
</organism>
<reference evidence="1 2" key="1">
    <citation type="submission" date="2024-04" db="EMBL/GenBank/DDBJ databases">
        <authorList>
            <person name="Fracassetti M."/>
        </authorList>
    </citation>
    <scope>NUCLEOTIDE SEQUENCE [LARGE SCALE GENOMIC DNA]</scope>
</reference>
<protein>
    <submittedName>
        <fullName evidence="1">Uncharacterized protein</fullName>
    </submittedName>
</protein>
<name>A0AAV2G4A9_9ROSI</name>